<accession>A0AAU8B5B2</accession>
<dbReference type="EMBL" id="PP511706">
    <property type="protein sequence ID" value="XCD06725.1"/>
    <property type="molecule type" value="Genomic_DNA"/>
</dbReference>
<sequence>MEFLIYKRDSWIYNMKQTEEGRAILKDLDDLNCTMPSDATLRDWGCK</sequence>
<evidence type="ECO:0000313" key="1">
    <source>
        <dbReference type="EMBL" id="XCD06725.1"/>
    </source>
</evidence>
<name>A0AAU8B5B2_9CAUD</name>
<reference evidence="1" key="1">
    <citation type="submission" date="2024-03" db="EMBL/GenBank/DDBJ databases">
        <title>Diverse circular DNA viruses in blood, oral, and fecal samples of captive lemurs.</title>
        <authorList>
            <person name="Paietta E.N."/>
            <person name="Kraberger S."/>
            <person name="Lund M.C."/>
            <person name="Custer J.M."/>
            <person name="Vargas K.M."/>
            <person name="Ehmke E.E."/>
            <person name="Yoder A.D."/>
            <person name="Varsani A."/>
        </authorList>
    </citation>
    <scope>NUCLEOTIDE SEQUENCE</scope>
    <source>
        <strain evidence="1">Duke_26_2</strain>
    </source>
</reference>
<protein>
    <submittedName>
        <fullName evidence="1">Uncharacterized protein</fullName>
    </submittedName>
</protein>
<organism evidence="1">
    <name type="scientific">Dulem virus 30</name>
    <dbReference type="NCBI Taxonomy" id="3145748"/>
    <lineage>
        <taxon>Viruses</taxon>
        <taxon>Duplodnaviria</taxon>
        <taxon>Heunggongvirae</taxon>
        <taxon>Uroviricota</taxon>
        <taxon>Caudoviricetes</taxon>
    </lineage>
</organism>
<proteinExistence type="predicted"/>